<reference evidence="1 2" key="1">
    <citation type="submission" date="2019-02" db="EMBL/GenBank/DDBJ databases">
        <title>Deep-cultivation of Planctomycetes and their phenomic and genomic characterization uncovers novel biology.</title>
        <authorList>
            <person name="Wiegand S."/>
            <person name="Jogler M."/>
            <person name="Boedeker C."/>
            <person name="Pinto D."/>
            <person name="Vollmers J."/>
            <person name="Rivas-Marin E."/>
            <person name="Kohn T."/>
            <person name="Peeters S.H."/>
            <person name="Heuer A."/>
            <person name="Rast P."/>
            <person name="Oberbeckmann S."/>
            <person name="Bunk B."/>
            <person name="Jeske O."/>
            <person name="Meyerdierks A."/>
            <person name="Storesund J.E."/>
            <person name="Kallscheuer N."/>
            <person name="Luecker S."/>
            <person name="Lage O.M."/>
            <person name="Pohl T."/>
            <person name="Merkel B.J."/>
            <person name="Hornburger P."/>
            <person name="Mueller R.-W."/>
            <person name="Bruemmer F."/>
            <person name="Labrenz M."/>
            <person name="Spormann A.M."/>
            <person name="Op Den Camp H."/>
            <person name="Overmann J."/>
            <person name="Amann R."/>
            <person name="Jetten M.S.M."/>
            <person name="Mascher T."/>
            <person name="Medema M.H."/>
            <person name="Devos D.P."/>
            <person name="Kaster A.-K."/>
            <person name="Ovreas L."/>
            <person name="Rohde M."/>
            <person name="Galperin M.Y."/>
            <person name="Jogler C."/>
        </authorList>
    </citation>
    <scope>NUCLEOTIDE SEQUENCE [LARGE SCALE GENOMIC DNA]</scope>
    <source>
        <strain evidence="1 2">CA54</strain>
    </source>
</reference>
<dbReference type="EMBL" id="SJPP01000001">
    <property type="protein sequence ID" value="TWU14658.1"/>
    <property type="molecule type" value="Genomic_DNA"/>
</dbReference>
<proteinExistence type="predicted"/>
<evidence type="ECO:0000313" key="2">
    <source>
        <dbReference type="Proteomes" id="UP000320735"/>
    </source>
</evidence>
<evidence type="ECO:0000313" key="1">
    <source>
        <dbReference type="EMBL" id="TWU14658.1"/>
    </source>
</evidence>
<name>A0A5C6BRI1_9PLAN</name>
<organism evidence="1 2">
    <name type="scientific">Symmachiella macrocystis</name>
    <dbReference type="NCBI Taxonomy" id="2527985"/>
    <lineage>
        <taxon>Bacteria</taxon>
        <taxon>Pseudomonadati</taxon>
        <taxon>Planctomycetota</taxon>
        <taxon>Planctomycetia</taxon>
        <taxon>Planctomycetales</taxon>
        <taxon>Planctomycetaceae</taxon>
        <taxon>Symmachiella</taxon>
    </lineage>
</organism>
<gene>
    <name evidence="1" type="ORF">CA54_35270</name>
</gene>
<dbReference type="Proteomes" id="UP000320735">
    <property type="component" value="Unassembled WGS sequence"/>
</dbReference>
<comment type="caution">
    <text evidence="1">The sequence shown here is derived from an EMBL/GenBank/DDBJ whole genome shotgun (WGS) entry which is preliminary data.</text>
</comment>
<sequence>MRPQAVGLGFSMCILENPCLICVPSVAKKIATYRLVTLLNSPESARYENRFSNLPLGSQLGLR</sequence>
<protein>
    <submittedName>
        <fullName evidence="1">Uncharacterized protein</fullName>
    </submittedName>
</protein>
<keyword evidence="2" id="KW-1185">Reference proteome</keyword>
<accession>A0A5C6BRI1</accession>
<dbReference type="AlphaFoldDB" id="A0A5C6BRI1"/>